<name>A0A7W8AZ65_STRST</name>
<protein>
    <submittedName>
        <fullName evidence="1">Uncharacterized protein</fullName>
    </submittedName>
</protein>
<dbReference type="RefSeq" id="WP_170316325.1">
    <property type="nucleotide sequence ID" value="NZ_BMSQ01000013.1"/>
</dbReference>
<gene>
    <name evidence="1" type="ORF">FHS40_006488</name>
</gene>
<dbReference type="Proteomes" id="UP000549009">
    <property type="component" value="Unassembled WGS sequence"/>
</dbReference>
<organism evidence="1 2">
    <name type="scientific">Streptomyces spectabilis</name>
    <dbReference type="NCBI Taxonomy" id="68270"/>
    <lineage>
        <taxon>Bacteria</taxon>
        <taxon>Bacillati</taxon>
        <taxon>Actinomycetota</taxon>
        <taxon>Actinomycetes</taxon>
        <taxon>Kitasatosporales</taxon>
        <taxon>Streptomycetaceae</taxon>
        <taxon>Streptomyces</taxon>
    </lineage>
</organism>
<keyword evidence="2" id="KW-1185">Reference proteome</keyword>
<accession>A0A7W8AZ65</accession>
<sequence length="47" mass="4996">MSENMTQDLFDIDLTETAIQDIASDSAAGAISGEESCFRTCTTCSIC</sequence>
<comment type="caution">
    <text evidence="1">The sequence shown here is derived from an EMBL/GenBank/DDBJ whole genome shotgun (WGS) entry which is preliminary data.</text>
</comment>
<evidence type="ECO:0000313" key="2">
    <source>
        <dbReference type="Proteomes" id="UP000549009"/>
    </source>
</evidence>
<proteinExistence type="predicted"/>
<dbReference type="EMBL" id="JACHJD010000013">
    <property type="protein sequence ID" value="MBB5107371.1"/>
    <property type="molecule type" value="Genomic_DNA"/>
</dbReference>
<dbReference type="AlphaFoldDB" id="A0A7W8AZ65"/>
<reference evidence="1 2" key="1">
    <citation type="submission" date="2020-08" db="EMBL/GenBank/DDBJ databases">
        <title>Genomic Encyclopedia of Type Strains, Phase III (KMG-III): the genomes of soil and plant-associated and newly described type strains.</title>
        <authorList>
            <person name="Whitman W."/>
        </authorList>
    </citation>
    <scope>NUCLEOTIDE SEQUENCE [LARGE SCALE GENOMIC DNA]</scope>
    <source>
        <strain evidence="1 2">CECT 3146</strain>
    </source>
</reference>
<evidence type="ECO:0000313" key="1">
    <source>
        <dbReference type="EMBL" id="MBB5107371.1"/>
    </source>
</evidence>